<keyword evidence="3" id="KW-1185">Reference proteome</keyword>
<organism evidence="2 3">
    <name type="scientific">Pelobates cultripes</name>
    <name type="common">Western spadefoot toad</name>
    <dbReference type="NCBI Taxonomy" id="61616"/>
    <lineage>
        <taxon>Eukaryota</taxon>
        <taxon>Metazoa</taxon>
        <taxon>Chordata</taxon>
        <taxon>Craniata</taxon>
        <taxon>Vertebrata</taxon>
        <taxon>Euteleostomi</taxon>
        <taxon>Amphibia</taxon>
        <taxon>Batrachia</taxon>
        <taxon>Anura</taxon>
        <taxon>Pelobatoidea</taxon>
        <taxon>Pelobatidae</taxon>
        <taxon>Pelobates</taxon>
    </lineage>
</organism>
<protein>
    <submittedName>
        <fullName evidence="2">Uncharacterized protein</fullName>
    </submittedName>
</protein>
<feature type="non-terminal residue" evidence="2">
    <location>
        <position position="1"/>
    </location>
</feature>
<evidence type="ECO:0000313" key="2">
    <source>
        <dbReference type="EMBL" id="CAH2247792.1"/>
    </source>
</evidence>
<feature type="region of interest" description="Disordered" evidence="1">
    <location>
        <begin position="71"/>
        <end position="174"/>
    </location>
</feature>
<proteinExistence type="predicted"/>
<evidence type="ECO:0000313" key="3">
    <source>
        <dbReference type="Proteomes" id="UP001295444"/>
    </source>
</evidence>
<evidence type="ECO:0000256" key="1">
    <source>
        <dbReference type="SAM" id="MobiDB-lite"/>
    </source>
</evidence>
<sequence length="174" mass="19135">ITIVIHLILIDINPKDAQQWHNLAGEYPWNTPMPFVFGKGTRSAHADRRSARQQSLKAVAAHAKFLESWFTYSPPDSPAESSNTDTPEMGRTKPKTPRAGVPNKARDIGALLKCTPRSKIKDQADMEASMGQSEDETAPAGSRVLGPNDRQHPNLATKDDITRNSGNSSTPIWH</sequence>
<gene>
    <name evidence="2" type="ORF">PECUL_23A008849</name>
</gene>
<dbReference type="Proteomes" id="UP001295444">
    <property type="component" value="Chromosome 02"/>
</dbReference>
<feature type="compositionally biased region" description="Polar residues" evidence="1">
    <location>
        <begin position="163"/>
        <end position="174"/>
    </location>
</feature>
<feature type="compositionally biased region" description="Basic and acidic residues" evidence="1">
    <location>
        <begin position="149"/>
        <end position="162"/>
    </location>
</feature>
<reference evidence="2" key="1">
    <citation type="submission" date="2022-03" db="EMBL/GenBank/DDBJ databases">
        <authorList>
            <person name="Alioto T."/>
            <person name="Alioto T."/>
            <person name="Gomez Garrido J."/>
        </authorList>
    </citation>
    <scope>NUCLEOTIDE SEQUENCE</scope>
</reference>
<dbReference type="EMBL" id="OW240913">
    <property type="protein sequence ID" value="CAH2247792.1"/>
    <property type="molecule type" value="Genomic_DNA"/>
</dbReference>
<name>A0AAD1VPT9_PELCU</name>
<accession>A0AAD1VPT9</accession>
<dbReference type="AlphaFoldDB" id="A0AAD1VPT9"/>